<organism evidence="3">
    <name type="scientific">hydrocarbon metagenome</name>
    <dbReference type="NCBI Taxonomy" id="938273"/>
    <lineage>
        <taxon>unclassified sequences</taxon>
        <taxon>metagenomes</taxon>
        <taxon>ecological metagenomes</taxon>
    </lineage>
</organism>
<accession>A0A0W8E795</accession>
<feature type="domain" description="Response regulatory" evidence="1">
    <location>
        <begin position="4"/>
        <end position="118"/>
    </location>
</feature>
<feature type="domain" description="HTH LytTR-type" evidence="2">
    <location>
        <begin position="156"/>
        <end position="261"/>
    </location>
</feature>
<proteinExistence type="predicted"/>
<evidence type="ECO:0000313" key="3">
    <source>
        <dbReference type="EMBL" id="KUG04496.1"/>
    </source>
</evidence>
<dbReference type="GO" id="GO:0003677">
    <property type="term" value="F:DNA binding"/>
    <property type="evidence" value="ECO:0007669"/>
    <property type="project" value="InterPro"/>
</dbReference>
<dbReference type="EMBL" id="LNQE01001846">
    <property type="protein sequence ID" value="KUG04496.1"/>
    <property type="molecule type" value="Genomic_DNA"/>
</dbReference>
<sequence length="261" mass="30363">MPVRALIVDDDHKERIVLRYLLEQFKDVKIVGEAVHGLEALMLCQEKKVDIVFLDITMPEMDGLETAVRLMEMKEPPLIAFVTAQTGMAVSAFELGALDYIVKPIEQSRIKKTIDRVKERIAHHNCIDEMVQQRLKKRIDYIMARYNEDEVLFKRLPIREKGKITLIKHEDIIVCESQGKKVFVCTKKGGYLTNYTLNQLEKCLDDADFFRAHQAYLVNLNYIQEIKNFGEGSYILRLDICQRDITLSRSKLRLLREKMGI</sequence>
<reference evidence="3" key="1">
    <citation type="journal article" date="2015" name="Proc. Natl. Acad. Sci. U.S.A.">
        <title>Networks of energetic and metabolic interactions define dynamics in microbial communities.</title>
        <authorList>
            <person name="Embree M."/>
            <person name="Liu J.K."/>
            <person name="Al-Bassam M.M."/>
            <person name="Zengler K."/>
        </authorList>
    </citation>
    <scope>NUCLEOTIDE SEQUENCE</scope>
</reference>
<dbReference type="PROSITE" id="PS50110">
    <property type="entry name" value="RESPONSE_REGULATORY"/>
    <property type="match status" value="1"/>
</dbReference>
<protein>
    <submittedName>
        <fullName evidence="3">Autolysis response regulater lytr</fullName>
    </submittedName>
</protein>
<dbReference type="SMART" id="SM00850">
    <property type="entry name" value="LytTR"/>
    <property type="match status" value="1"/>
</dbReference>
<dbReference type="Gene3D" id="3.40.50.2300">
    <property type="match status" value="1"/>
</dbReference>
<dbReference type="Pfam" id="PF00072">
    <property type="entry name" value="Response_reg"/>
    <property type="match status" value="1"/>
</dbReference>
<dbReference type="PROSITE" id="PS50930">
    <property type="entry name" value="HTH_LYTTR"/>
    <property type="match status" value="1"/>
</dbReference>
<gene>
    <name evidence="3" type="ORF">ASZ90_018087</name>
</gene>
<dbReference type="AlphaFoldDB" id="A0A0W8E795"/>
<dbReference type="GO" id="GO:0000156">
    <property type="term" value="F:phosphorelay response regulator activity"/>
    <property type="evidence" value="ECO:0007669"/>
    <property type="project" value="InterPro"/>
</dbReference>
<evidence type="ECO:0000259" key="1">
    <source>
        <dbReference type="PROSITE" id="PS50110"/>
    </source>
</evidence>
<dbReference type="PANTHER" id="PTHR37299">
    <property type="entry name" value="TRANSCRIPTIONAL REGULATOR-RELATED"/>
    <property type="match status" value="1"/>
</dbReference>
<evidence type="ECO:0000259" key="2">
    <source>
        <dbReference type="PROSITE" id="PS50930"/>
    </source>
</evidence>
<dbReference type="SMART" id="SM00448">
    <property type="entry name" value="REC"/>
    <property type="match status" value="1"/>
</dbReference>
<dbReference type="SUPFAM" id="SSF52172">
    <property type="entry name" value="CheY-like"/>
    <property type="match status" value="1"/>
</dbReference>
<comment type="caution">
    <text evidence="3">The sequence shown here is derived from an EMBL/GenBank/DDBJ whole genome shotgun (WGS) entry which is preliminary data.</text>
</comment>
<dbReference type="Pfam" id="PF04397">
    <property type="entry name" value="LytTR"/>
    <property type="match status" value="1"/>
</dbReference>
<dbReference type="InterPro" id="IPR007492">
    <property type="entry name" value="LytTR_DNA-bd_dom"/>
</dbReference>
<dbReference type="InterPro" id="IPR001789">
    <property type="entry name" value="Sig_transdc_resp-reg_receiver"/>
</dbReference>
<dbReference type="InterPro" id="IPR011006">
    <property type="entry name" value="CheY-like_superfamily"/>
</dbReference>
<dbReference type="PANTHER" id="PTHR37299:SF1">
    <property type="entry name" value="STAGE 0 SPORULATION PROTEIN A HOMOLOG"/>
    <property type="match status" value="1"/>
</dbReference>
<name>A0A0W8E795_9ZZZZ</name>
<dbReference type="Gene3D" id="2.40.50.1020">
    <property type="entry name" value="LytTr DNA-binding domain"/>
    <property type="match status" value="1"/>
</dbReference>
<dbReference type="InterPro" id="IPR046947">
    <property type="entry name" value="LytR-like"/>
</dbReference>